<evidence type="ECO:0000313" key="3">
    <source>
        <dbReference type="Proteomes" id="UP001306508"/>
    </source>
</evidence>
<keyword evidence="1" id="KW-0175">Coiled coil</keyword>
<gene>
    <name evidence="2" type="ORF">RI543_003108</name>
</gene>
<protein>
    <submittedName>
        <fullName evidence="2">Uncharacterized protein</fullName>
    </submittedName>
</protein>
<reference evidence="3" key="1">
    <citation type="submission" date="2023-07" db="EMBL/GenBank/DDBJ databases">
        <title>A draft genome of Kazachstania heterogenica Y-27499.</title>
        <authorList>
            <person name="Donic C."/>
            <person name="Kralova J.S."/>
            <person name="Fidel L."/>
            <person name="Ben-Dor S."/>
            <person name="Jung S."/>
        </authorList>
    </citation>
    <scope>NUCLEOTIDE SEQUENCE [LARGE SCALE GENOMIC DNA]</scope>
    <source>
        <strain evidence="3">Y27499</strain>
    </source>
</reference>
<proteinExistence type="predicted"/>
<feature type="coiled-coil region" evidence="1">
    <location>
        <begin position="148"/>
        <end position="266"/>
    </location>
</feature>
<accession>A0AAN8A8D2</accession>
<keyword evidence="3" id="KW-1185">Reference proteome</keyword>
<evidence type="ECO:0000256" key="1">
    <source>
        <dbReference type="SAM" id="Coils"/>
    </source>
</evidence>
<dbReference type="EMBL" id="JAWIZZ010000047">
    <property type="protein sequence ID" value="KAK5779220.1"/>
    <property type="molecule type" value="Genomic_DNA"/>
</dbReference>
<evidence type="ECO:0000313" key="2">
    <source>
        <dbReference type="EMBL" id="KAK5779220.1"/>
    </source>
</evidence>
<name>A0AAN8A8D2_9SACH</name>
<organism evidence="2 3">
    <name type="scientific">Arxiozyma heterogenica</name>
    <dbReference type="NCBI Taxonomy" id="278026"/>
    <lineage>
        <taxon>Eukaryota</taxon>
        <taxon>Fungi</taxon>
        <taxon>Dikarya</taxon>
        <taxon>Ascomycota</taxon>
        <taxon>Saccharomycotina</taxon>
        <taxon>Saccharomycetes</taxon>
        <taxon>Saccharomycetales</taxon>
        <taxon>Saccharomycetaceae</taxon>
        <taxon>Arxiozyma</taxon>
    </lineage>
</organism>
<dbReference type="Proteomes" id="UP001306508">
    <property type="component" value="Unassembled WGS sequence"/>
</dbReference>
<dbReference type="AlphaFoldDB" id="A0AAN8A8D2"/>
<sequence length="432" mass="51628">MVFGTKTRQSKVSSTKDHLSKFKSFFKKSKNENSKQVHSLSAADNPSVVCHKVKHFLIVEKVQTAQSEESSSIKNKLRSLFAIKKNDEQSPVVKQRPSGRKRKQFINKIDIFFQEKIVPTFNPSKKMRPIETELEKKQYAVAGKNIQIDAQVESIENLTIEIEQFEKHFQERVCNFNLESNPWDQDELEMQQEEIDFLNKLIRQKKMERKKQIKLLDVYFTELSSLKENVTEQEKQDDLARVQKIEKEKQRREQLLREQQQQAEETELYKWQLDQIKKQKMRPKEYERLTLHPTKLNPWTVQKELQKNHTEQLLAWQERFNLLQRTKLSITLLEIKNGIVPLSELHPHEIKYAQEYEEKSYRMLLKMKHIMQQQRQEKIQLERDTVTYIKAFWDTKSKQIARGIKDSGVAQQLMLFNKKIGIYITNLYYKII</sequence>
<comment type="caution">
    <text evidence="2">The sequence shown here is derived from an EMBL/GenBank/DDBJ whole genome shotgun (WGS) entry which is preliminary data.</text>
</comment>